<dbReference type="Gene3D" id="3.40.390.10">
    <property type="entry name" value="Collagenase (Catalytic Domain)"/>
    <property type="match status" value="1"/>
</dbReference>
<dbReference type="AlphaFoldDB" id="A0A0N1N2P0"/>
<evidence type="ECO:0000313" key="2">
    <source>
        <dbReference type="Proteomes" id="UP000037822"/>
    </source>
</evidence>
<comment type="caution">
    <text evidence="1">The sequence shown here is derived from an EMBL/GenBank/DDBJ whole genome shotgun (WGS) entry which is preliminary data.</text>
</comment>
<dbReference type="Proteomes" id="UP000037822">
    <property type="component" value="Unassembled WGS sequence"/>
</dbReference>
<accession>A0A0N1N2P0</accession>
<dbReference type="PATRIC" id="fig|1526658.3.peg.3119"/>
<gene>
    <name evidence="1" type="ORF">AE618_03920</name>
</gene>
<name>A0A0N1N2P0_9HYPH</name>
<keyword evidence="2" id="KW-1185">Reference proteome</keyword>
<sequence length="266" mass="26992">MATGYGEVSRPAGSFGPFGPFSLNASALTSTPLRLTFSFLSDGPADGEGRPGLDYVGFSGLAGFQARSAIAQALQEFAALAKIQIVYAGNDNPNATLQFSLTDNGPASLGLTTFRPGQAELPLKSYISFDDSIDASQPAWLSAIRYEIGKAFGLAGDGSDSANLASAPSPHDFGDMSAVFQLSNDLLLLSAPSLEAAIADSGLSALASAAGSDFPAHDVAFQFADVAAVGAAFADGDALAAALDHVEVPHAAGGAVSSFHDGYHLV</sequence>
<organism evidence="1 2">
    <name type="scientific">Bosea vaviloviae</name>
    <dbReference type="NCBI Taxonomy" id="1526658"/>
    <lineage>
        <taxon>Bacteria</taxon>
        <taxon>Pseudomonadati</taxon>
        <taxon>Pseudomonadota</taxon>
        <taxon>Alphaproteobacteria</taxon>
        <taxon>Hyphomicrobiales</taxon>
        <taxon>Boseaceae</taxon>
        <taxon>Bosea</taxon>
    </lineage>
</organism>
<dbReference type="InterPro" id="IPR024079">
    <property type="entry name" value="MetalloPept_cat_dom_sf"/>
</dbReference>
<evidence type="ECO:0000313" key="1">
    <source>
        <dbReference type="EMBL" id="KPH82100.1"/>
    </source>
</evidence>
<proteinExistence type="predicted"/>
<dbReference type="RefSeq" id="WP_054207749.1">
    <property type="nucleotide sequence ID" value="NZ_LGSZ01000022.1"/>
</dbReference>
<protein>
    <submittedName>
        <fullName evidence="1">Uncharacterized protein</fullName>
    </submittedName>
</protein>
<dbReference type="GO" id="GO:0008237">
    <property type="term" value="F:metallopeptidase activity"/>
    <property type="evidence" value="ECO:0007669"/>
    <property type="project" value="InterPro"/>
</dbReference>
<reference evidence="1 2" key="1">
    <citation type="submission" date="2015-07" db="EMBL/GenBank/DDBJ databases">
        <title>Whole genome sequencing of Bosea vaviloviae isolated from cave pool.</title>
        <authorList>
            <person name="Tan N.E.H."/>
            <person name="Lee Y.P."/>
            <person name="Gan H.M."/>
            <person name="Barton H."/>
            <person name="Savka M.A."/>
        </authorList>
    </citation>
    <scope>NUCLEOTIDE SEQUENCE [LARGE SCALE GENOMIC DNA]</scope>
    <source>
        <strain evidence="1 2">SD260</strain>
    </source>
</reference>
<dbReference type="EMBL" id="LGSZ01000022">
    <property type="protein sequence ID" value="KPH82100.1"/>
    <property type="molecule type" value="Genomic_DNA"/>
</dbReference>